<accession>A0AAV1R2P6</accession>
<dbReference type="GO" id="GO:0009908">
    <property type="term" value="P:flower development"/>
    <property type="evidence" value="ECO:0007669"/>
    <property type="project" value="UniProtKB-KW"/>
</dbReference>
<dbReference type="GO" id="GO:0030154">
    <property type="term" value="P:cell differentiation"/>
    <property type="evidence" value="ECO:0007669"/>
    <property type="project" value="UniProtKB-KW"/>
</dbReference>
<dbReference type="Proteomes" id="UP001314170">
    <property type="component" value="Unassembled WGS sequence"/>
</dbReference>
<evidence type="ECO:0000256" key="1">
    <source>
        <dbReference type="ARBA" id="ARBA00005405"/>
    </source>
</evidence>
<keyword evidence="3" id="KW-0221">Differentiation</keyword>
<dbReference type="InterPro" id="IPR040353">
    <property type="entry name" value="FLX/FLX-like"/>
</dbReference>
<evidence type="ECO:0000256" key="5">
    <source>
        <dbReference type="ARBA" id="ARBA00023089"/>
    </source>
</evidence>
<keyword evidence="2" id="KW-0217">Developmental protein</keyword>
<feature type="region of interest" description="Disordered" evidence="7">
    <location>
        <begin position="1"/>
        <end position="23"/>
    </location>
</feature>
<evidence type="ECO:0000256" key="7">
    <source>
        <dbReference type="SAM" id="MobiDB-lite"/>
    </source>
</evidence>
<sequence>MAKKNHMPRRHDRLRPGLKRGSEPITIHPAALGEELEIQHRKMQRIITENRLLIEDNTLLQTELTAANNEIHRLGQVVLKLQADKEAQGRELIEIQMKLEDELHASEPLKTEVLQLREEVQDLNAFRQELTAQIQGLMHEIAQVEAENQQLASVRADADQMHEELVEARRAFEYEKANEEQVGQRLRMENNMSHMAHRTEKLQAEQLNANRRAHGYCIHCPLCNCPNGAESYLVFQLDAESELDTPEMFSQKRARSMELRFRTGNLQCFSMLGTKWWQWNSDGESVRILGGLYSSY</sequence>
<evidence type="ECO:0000256" key="6">
    <source>
        <dbReference type="SAM" id="Coils"/>
    </source>
</evidence>
<gene>
    <name evidence="8" type="ORF">DCAF_LOCUS4273</name>
</gene>
<comment type="similarity">
    <text evidence="1">Belongs to the FLX family.</text>
</comment>
<proteinExistence type="inferred from homology"/>
<dbReference type="PANTHER" id="PTHR33405:SF19">
    <property type="entry name" value="OS08G0430100 PROTEIN"/>
    <property type="match status" value="1"/>
</dbReference>
<protein>
    <submittedName>
        <fullName evidence="8">Uncharacterized protein</fullName>
    </submittedName>
</protein>
<keyword evidence="5" id="KW-0287">Flowering</keyword>
<dbReference type="PANTHER" id="PTHR33405">
    <property type="entry name" value="PROTEIN FLX-LIKE 2"/>
    <property type="match status" value="1"/>
</dbReference>
<evidence type="ECO:0000256" key="3">
    <source>
        <dbReference type="ARBA" id="ARBA00022782"/>
    </source>
</evidence>
<evidence type="ECO:0000256" key="4">
    <source>
        <dbReference type="ARBA" id="ARBA00023054"/>
    </source>
</evidence>
<evidence type="ECO:0000313" key="9">
    <source>
        <dbReference type="Proteomes" id="UP001314170"/>
    </source>
</evidence>
<organism evidence="8 9">
    <name type="scientific">Dovyalis caffra</name>
    <dbReference type="NCBI Taxonomy" id="77055"/>
    <lineage>
        <taxon>Eukaryota</taxon>
        <taxon>Viridiplantae</taxon>
        <taxon>Streptophyta</taxon>
        <taxon>Embryophyta</taxon>
        <taxon>Tracheophyta</taxon>
        <taxon>Spermatophyta</taxon>
        <taxon>Magnoliopsida</taxon>
        <taxon>eudicotyledons</taxon>
        <taxon>Gunneridae</taxon>
        <taxon>Pentapetalae</taxon>
        <taxon>rosids</taxon>
        <taxon>fabids</taxon>
        <taxon>Malpighiales</taxon>
        <taxon>Salicaceae</taxon>
        <taxon>Flacourtieae</taxon>
        <taxon>Dovyalis</taxon>
    </lineage>
</organism>
<keyword evidence="4 6" id="KW-0175">Coiled coil</keyword>
<dbReference type="AlphaFoldDB" id="A0AAV1R2P6"/>
<feature type="coiled-coil region" evidence="6">
    <location>
        <begin position="113"/>
        <end position="171"/>
    </location>
</feature>
<reference evidence="8 9" key="1">
    <citation type="submission" date="2024-01" db="EMBL/GenBank/DDBJ databases">
        <authorList>
            <person name="Waweru B."/>
        </authorList>
    </citation>
    <scope>NUCLEOTIDE SEQUENCE [LARGE SCALE GENOMIC DNA]</scope>
</reference>
<evidence type="ECO:0000313" key="8">
    <source>
        <dbReference type="EMBL" id="CAK7326571.1"/>
    </source>
</evidence>
<name>A0AAV1R2P6_9ROSI</name>
<dbReference type="EMBL" id="CAWUPB010000851">
    <property type="protein sequence ID" value="CAK7326571.1"/>
    <property type="molecule type" value="Genomic_DNA"/>
</dbReference>
<comment type="caution">
    <text evidence="8">The sequence shown here is derived from an EMBL/GenBank/DDBJ whole genome shotgun (WGS) entry which is preliminary data.</text>
</comment>
<feature type="compositionally biased region" description="Basic residues" evidence="7">
    <location>
        <begin position="1"/>
        <end position="18"/>
    </location>
</feature>
<evidence type="ECO:0000256" key="2">
    <source>
        <dbReference type="ARBA" id="ARBA00022473"/>
    </source>
</evidence>
<keyword evidence="9" id="KW-1185">Reference proteome</keyword>